<sequence length="149" mass="16856">MAVISDPHLPWELLDLTFSEAIREPFYLGAAALFLVLLLFLYLLRKFRRELIPAFSDAEGAVQITPNALHELVRKSCENLESVHSPSTKIVHRQGKLRLHVRLQVDADCKIKETRTALRQRVEQVLVGNLGLKNFGGVDVVVKGFREAK</sequence>
<keyword evidence="1" id="KW-1133">Transmembrane helix</keyword>
<evidence type="ECO:0000313" key="2">
    <source>
        <dbReference type="EMBL" id="SVD76576.1"/>
    </source>
</evidence>
<feature type="transmembrane region" description="Helical" evidence="1">
    <location>
        <begin position="26"/>
        <end position="44"/>
    </location>
</feature>
<proteinExistence type="predicted"/>
<protein>
    <recommendedName>
        <fullName evidence="3">Alkaline shock response membrane anchor protein AmaP</fullName>
    </recommendedName>
</protein>
<keyword evidence="1" id="KW-0472">Membrane</keyword>
<evidence type="ECO:0008006" key="3">
    <source>
        <dbReference type="Google" id="ProtNLM"/>
    </source>
</evidence>
<organism evidence="2">
    <name type="scientific">marine metagenome</name>
    <dbReference type="NCBI Taxonomy" id="408172"/>
    <lineage>
        <taxon>unclassified sequences</taxon>
        <taxon>metagenomes</taxon>
        <taxon>ecological metagenomes</taxon>
    </lineage>
</organism>
<evidence type="ECO:0000256" key="1">
    <source>
        <dbReference type="SAM" id="Phobius"/>
    </source>
</evidence>
<gene>
    <name evidence="2" type="ORF">METZ01_LOCUS429430</name>
</gene>
<dbReference type="EMBL" id="UINC01171814">
    <property type="protein sequence ID" value="SVD76576.1"/>
    <property type="molecule type" value="Genomic_DNA"/>
</dbReference>
<accession>A0A382XZX2</accession>
<reference evidence="2" key="1">
    <citation type="submission" date="2018-05" db="EMBL/GenBank/DDBJ databases">
        <authorList>
            <person name="Lanie J.A."/>
            <person name="Ng W.-L."/>
            <person name="Kazmierczak K.M."/>
            <person name="Andrzejewski T.M."/>
            <person name="Davidsen T.M."/>
            <person name="Wayne K.J."/>
            <person name="Tettelin H."/>
            <person name="Glass J.I."/>
            <person name="Rusch D."/>
            <person name="Podicherti R."/>
            <person name="Tsui H.-C.T."/>
            <person name="Winkler M.E."/>
        </authorList>
    </citation>
    <scope>NUCLEOTIDE SEQUENCE</scope>
</reference>
<keyword evidence="1" id="KW-0812">Transmembrane</keyword>
<dbReference type="AlphaFoldDB" id="A0A382XZX2"/>
<name>A0A382XZX2_9ZZZZ</name>